<feature type="compositionally biased region" description="Basic and acidic residues" evidence="1">
    <location>
        <begin position="1"/>
        <end position="20"/>
    </location>
</feature>
<name>A0A4P9WRD0_9FUNG</name>
<feature type="region of interest" description="Disordered" evidence="1">
    <location>
        <begin position="1010"/>
        <end position="1148"/>
    </location>
</feature>
<feature type="compositionally biased region" description="Basic and acidic residues" evidence="1">
    <location>
        <begin position="873"/>
        <end position="894"/>
    </location>
</feature>
<proteinExistence type="predicted"/>
<feature type="compositionally biased region" description="Basic residues" evidence="1">
    <location>
        <begin position="747"/>
        <end position="756"/>
    </location>
</feature>
<dbReference type="AlphaFoldDB" id="A0A4P9WRD0"/>
<reference evidence="3" key="1">
    <citation type="journal article" date="2018" name="Nat. Microbiol.">
        <title>Leveraging single-cell genomics to expand the fungal tree of life.</title>
        <authorList>
            <person name="Ahrendt S.R."/>
            <person name="Quandt C.A."/>
            <person name="Ciobanu D."/>
            <person name="Clum A."/>
            <person name="Salamov A."/>
            <person name="Andreopoulos B."/>
            <person name="Cheng J.F."/>
            <person name="Woyke T."/>
            <person name="Pelin A."/>
            <person name="Henrissat B."/>
            <person name="Reynolds N.K."/>
            <person name="Benny G.L."/>
            <person name="Smith M.E."/>
            <person name="James T.Y."/>
            <person name="Grigoriev I.V."/>
        </authorList>
    </citation>
    <scope>NUCLEOTIDE SEQUENCE [LARGE SCALE GENOMIC DNA]</scope>
</reference>
<feature type="compositionally biased region" description="Low complexity" evidence="1">
    <location>
        <begin position="1010"/>
        <end position="1029"/>
    </location>
</feature>
<feature type="compositionally biased region" description="Polar residues" evidence="1">
    <location>
        <begin position="90"/>
        <end position="110"/>
    </location>
</feature>
<accession>A0A4P9WRD0</accession>
<feature type="region of interest" description="Disordered" evidence="1">
    <location>
        <begin position="718"/>
        <end position="981"/>
    </location>
</feature>
<feature type="compositionally biased region" description="Basic and acidic residues" evidence="1">
    <location>
        <begin position="398"/>
        <end position="407"/>
    </location>
</feature>
<evidence type="ECO:0000313" key="2">
    <source>
        <dbReference type="EMBL" id="RKO93810.1"/>
    </source>
</evidence>
<feature type="compositionally biased region" description="Low complexity" evidence="1">
    <location>
        <begin position="71"/>
        <end position="89"/>
    </location>
</feature>
<feature type="compositionally biased region" description="Polar residues" evidence="1">
    <location>
        <begin position="1057"/>
        <end position="1086"/>
    </location>
</feature>
<feature type="compositionally biased region" description="Basic and acidic residues" evidence="1">
    <location>
        <begin position="557"/>
        <end position="567"/>
    </location>
</feature>
<gene>
    <name evidence="2" type="ORF">BDK51DRAFT_28588</name>
</gene>
<feature type="compositionally biased region" description="Basic residues" evidence="1">
    <location>
        <begin position="945"/>
        <end position="956"/>
    </location>
</feature>
<protein>
    <submittedName>
        <fullName evidence="2">Uncharacterized protein</fullName>
    </submittedName>
</protein>
<feature type="region of interest" description="Disordered" evidence="1">
    <location>
        <begin position="220"/>
        <end position="379"/>
    </location>
</feature>
<feature type="region of interest" description="Disordered" evidence="1">
    <location>
        <begin position="394"/>
        <end position="687"/>
    </location>
</feature>
<sequence length="1148" mass="117345">MRTRFAKIESKERGEVEAVHPESAAASTAARPGNSDECHAVQSEDAAPSSASTRSHADDAEPTALPPSPPTSADAPAAAVPSPDAVSLATTSTPTASDIGSSNLSSTAFGSTHGDSRTMPTSWSVDVTTLSAREDSISPSVGGSSSVAGSAADIMSYGWGRRAGFAPEIMASSAGLGEDAVRADTRPGVMSYRWGEGEDGAVVSSVGGVTGSPAAVGVRASARDDGRGGGASVGRVSVPLPDPFAPPPSETLAGGVQWRKVGAGSPAPAQGAKEGRARGAPALLLPDPFAPPPAAPLATGMEKRKEAAAAPSTAPIAPSPTAGTSQLLSKKPPMPPASRVTVSTSSTAASSSSPQRSPSRSAATPWPPANRVSSPDSPKKDFADLVAAAIVATNIERYSSDSLDRGVPRSKPPVGSDGDLNTSRSRSASASMMAGSGLKQPESWRKNSGEGVGSSKDLSGGASSGSLDPPATYSTPPLAEDSEDDMQDFARSRSGSADMDSGARRKRVGYGLKKAPDDDRRSSTDLVTFKGSSDSVDRTREDASIGSPMRKGLAHARKTDSDSDGDLRAPSMGRSGSADMTSRATLKRGGRRPTLDHSSSDSAANLHGAWSGSLPTRPPNRGPSRPKGPRAVDSDDDLRASSVSRSGSADLVFGAGQNRPTSGLKKAQSDDMRSSMESAANFFKDSSDSVNRIMAAASSGSPAIASWVQSVRKGMEDTYRQASDSEEILRGTSKGLSGSADMISGTTHKRGGVSRRKATEDDRYSSTDSESNVFGASSGSLDAHAGRASSRSRAPRAVVSDDDLRPKGPLTKAKLLTGAGQKRLSSGRKTGDDDTRGSTESGIRFSGDSTDSVDREMSDSSTRSASIESWVRSVREGTERDRDGGSGSEDDLRTSSRGRSASADLIPEAGEGAEQDSDTDSDSKDEEELPDTSRGRSASRNPGATRKRPAGTRRKTQGADEDDPWSEISVPYASTKSTPAAPVVFTEAAKVGTASAKPGAAPALATPVTLARGAASSTSRSSLPTGTLGRANAARSSTAPDRGSPHSSGSSPRTSRANLASKATGSLPRRQTSRSPDPASTRSSSPKLPHARSPDPAAPPRKTASFGGASTAGSPTPKSALKKGPALPDKVKQPPPPAGASSRLPVQR</sequence>
<dbReference type="Proteomes" id="UP000269721">
    <property type="component" value="Unassembled WGS sequence"/>
</dbReference>
<evidence type="ECO:0000256" key="1">
    <source>
        <dbReference type="SAM" id="MobiDB-lite"/>
    </source>
</evidence>
<feature type="compositionally biased region" description="Basic and acidic residues" evidence="1">
    <location>
        <begin position="630"/>
        <end position="639"/>
    </location>
</feature>
<feature type="compositionally biased region" description="Low complexity" evidence="1">
    <location>
        <begin position="786"/>
        <end position="798"/>
    </location>
</feature>
<organism evidence="2 3">
    <name type="scientific">Blyttiomyces helicus</name>
    <dbReference type="NCBI Taxonomy" id="388810"/>
    <lineage>
        <taxon>Eukaryota</taxon>
        <taxon>Fungi</taxon>
        <taxon>Fungi incertae sedis</taxon>
        <taxon>Chytridiomycota</taxon>
        <taxon>Chytridiomycota incertae sedis</taxon>
        <taxon>Chytridiomycetes</taxon>
        <taxon>Chytridiomycetes incertae sedis</taxon>
        <taxon>Blyttiomyces</taxon>
    </lineage>
</organism>
<evidence type="ECO:0000313" key="3">
    <source>
        <dbReference type="Proteomes" id="UP000269721"/>
    </source>
</evidence>
<feature type="compositionally biased region" description="Low complexity" evidence="1">
    <location>
        <begin position="337"/>
        <end position="364"/>
    </location>
</feature>
<dbReference type="EMBL" id="KZ994109">
    <property type="protein sequence ID" value="RKO93810.1"/>
    <property type="molecule type" value="Genomic_DNA"/>
</dbReference>
<feature type="compositionally biased region" description="Low complexity" evidence="1">
    <location>
        <begin position="423"/>
        <end position="437"/>
    </location>
</feature>
<feature type="compositionally biased region" description="Basic and acidic residues" evidence="1">
    <location>
        <begin position="514"/>
        <end position="523"/>
    </location>
</feature>
<feature type="compositionally biased region" description="Low complexity" evidence="1">
    <location>
        <begin position="308"/>
        <end position="325"/>
    </location>
</feature>
<keyword evidence="3" id="KW-1185">Reference proteome</keyword>
<feature type="compositionally biased region" description="Low complexity" evidence="1">
    <location>
        <begin position="453"/>
        <end position="471"/>
    </location>
</feature>
<feature type="compositionally biased region" description="Pro residues" evidence="1">
    <location>
        <begin position="240"/>
        <end position="249"/>
    </location>
</feature>
<feature type="compositionally biased region" description="Polar residues" evidence="1">
    <location>
        <begin position="766"/>
        <end position="780"/>
    </location>
</feature>
<feature type="compositionally biased region" description="Acidic residues" evidence="1">
    <location>
        <begin position="911"/>
        <end position="930"/>
    </location>
</feature>
<feature type="compositionally biased region" description="Low complexity" evidence="1">
    <location>
        <begin position="1045"/>
        <end position="1056"/>
    </location>
</feature>
<feature type="compositionally biased region" description="Polar residues" evidence="1">
    <location>
        <begin position="524"/>
        <end position="534"/>
    </location>
</feature>
<feature type="region of interest" description="Disordered" evidence="1">
    <location>
        <begin position="1"/>
        <end position="122"/>
    </location>
</feature>